<reference evidence="4 5" key="1">
    <citation type="journal article" date="2020" name="Nat. Food">
        <title>A phased Vanilla planifolia genome enables genetic improvement of flavour and production.</title>
        <authorList>
            <person name="Hasing T."/>
            <person name="Tang H."/>
            <person name="Brym M."/>
            <person name="Khazi F."/>
            <person name="Huang T."/>
            <person name="Chambers A.H."/>
        </authorList>
    </citation>
    <scope>NUCLEOTIDE SEQUENCE [LARGE SCALE GENOMIC DNA]</scope>
    <source>
        <tissue evidence="4">Leaf</tissue>
    </source>
</reference>
<sequence>MENRNNNASAKAYCSNKERSKTFFPSVIVIGAGFAGIAAARALKNASFKVVVLESRENWWSCAY</sequence>
<comment type="caution">
    <text evidence="4">The sequence shown here is derived from an EMBL/GenBank/DDBJ whole genome shotgun (WGS) entry which is preliminary data.</text>
</comment>
<keyword evidence="3" id="KW-0472">Membrane</keyword>
<evidence type="ECO:0000256" key="1">
    <source>
        <dbReference type="ARBA" id="ARBA00005995"/>
    </source>
</evidence>
<keyword evidence="3" id="KW-1133">Transmembrane helix</keyword>
<accession>A0A835R156</accession>
<dbReference type="GO" id="GO:0006598">
    <property type="term" value="P:polyamine catabolic process"/>
    <property type="evidence" value="ECO:0007669"/>
    <property type="project" value="TreeGrafter"/>
</dbReference>
<keyword evidence="2" id="KW-0560">Oxidoreductase</keyword>
<keyword evidence="5" id="KW-1185">Reference proteome</keyword>
<organism evidence="4 5">
    <name type="scientific">Vanilla planifolia</name>
    <name type="common">Vanilla</name>
    <dbReference type="NCBI Taxonomy" id="51239"/>
    <lineage>
        <taxon>Eukaryota</taxon>
        <taxon>Viridiplantae</taxon>
        <taxon>Streptophyta</taxon>
        <taxon>Embryophyta</taxon>
        <taxon>Tracheophyta</taxon>
        <taxon>Spermatophyta</taxon>
        <taxon>Magnoliopsida</taxon>
        <taxon>Liliopsida</taxon>
        <taxon>Asparagales</taxon>
        <taxon>Orchidaceae</taxon>
        <taxon>Vanilloideae</taxon>
        <taxon>Vanilleae</taxon>
        <taxon>Vanilla</taxon>
    </lineage>
</organism>
<evidence type="ECO:0000313" key="4">
    <source>
        <dbReference type="EMBL" id="KAG0480194.1"/>
    </source>
</evidence>
<comment type="similarity">
    <text evidence="1">Belongs to the flavin monoamine oxidase family.</text>
</comment>
<dbReference type="Proteomes" id="UP000636800">
    <property type="component" value="Chromosome 5"/>
</dbReference>
<dbReference type="Pfam" id="PF13450">
    <property type="entry name" value="NAD_binding_8"/>
    <property type="match status" value="1"/>
</dbReference>
<evidence type="ECO:0000256" key="2">
    <source>
        <dbReference type="ARBA" id="ARBA00023002"/>
    </source>
</evidence>
<evidence type="ECO:0000313" key="5">
    <source>
        <dbReference type="Proteomes" id="UP000636800"/>
    </source>
</evidence>
<dbReference type="Gene3D" id="3.50.50.60">
    <property type="entry name" value="FAD/NAD(P)-binding domain"/>
    <property type="match status" value="1"/>
</dbReference>
<dbReference type="InterPro" id="IPR050281">
    <property type="entry name" value="Flavin_monoamine_oxidase"/>
</dbReference>
<protein>
    <submittedName>
        <fullName evidence="4">Uncharacterized protein</fullName>
    </submittedName>
</protein>
<proteinExistence type="inferred from homology"/>
<dbReference type="PANTHER" id="PTHR10742">
    <property type="entry name" value="FLAVIN MONOAMINE OXIDASE"/>
    <property type="match status" value="1"/>
</dbReference>
<dbReference type="AlphaFoldDB" id="A0A835R156"/>
<dbReference type="PANTHER" id="PTHR10742:SF386">
    <property type="entry name" value="LYSINE-SPECIFIC HISTONE DEMETHYLASE 1A"/>
    <property type="match status" value="1"/>
</dbReference>
<dbReference type="SUPFAM" id="SSF51905">
    <property type="entry name" value="FAD/NAD(P)-binding domain"/>
    <property type="match status" value="1"/>
</dbReference>
<feature type="transmembrane region" description="Helical" evidence="3">
    <location>
        <begin position="23"/>
        <end position="43"/>
    </location>
</feature>
<dbReference type="InterPro" id="IPR036188">
    <property type="entry name" value="FAD/NAD-bd_sf"/>
</dbReference>
<dbReference type="GO" id="GO:0005777">
    <property type="term" value="C:peroxisome"/>
    <property type="evidence" value="ECO:0007669"/>
    <property type="project" value="TreeGrafter"/>
</dbReference>
<dbReference type="GO" id="GO:0046592">
    <property type="term" value="F:polyamine oxidase activity"/>
    <property type="evidence" value="ECO:0007669"/>
    <property type="project" value="TreeGrafter"/>
</dbReference>
<gene>
    <name evidence="4" type="ORF">HPP92_011052</name>
</gene>
<dbReference type="EMBL" id="JADCNL010000005">
    <property type="protein sequence ID" value="KAG0480194.1"/>
    <property type="molecule type" value="Genomic_DNA"/>
</dbReference>
<name>A0A835R156_VANPL</name>
<evidence type="ECO:0000256" key="3">
    <source>
        <dbReference type="SAM" id="Phobius"/>
    </source>
</evidence>
<dbReference type="OrthoDB" id="2019149at2759"/>
<keyword evidence="3" id="KW-0812">Transmembrane</keyword>